<dbReference type="GO" id="GO:0006355">
    <property type="term" value="P:regulation of DNA-templated transcription"/>
    <property type="evidence" value="ECO:0007669"/>
    <property type="project" value="InterPro"/>
</dbReference>
<dbReference type="InterPro" id="IPR038296">
    <property type="entry name" value="ParD_sf"/>
</dbReference>
<keyword evidence="3" id="KW-1185">Reference proteome</keyword>
<name>W4MC16_9BACT</name>
<dbReference type="HOGENOM" id="CLU_192233_0_0_7"/>
<evidence type="ECO:0000256" key="1">
    <source>
        <dbReference type="ARBA" id="ARBA00022649"/>
    </source>
</evidence>
<dbReference type="Pfam" id="PF09386">
    <property type="entry name" value="ParD"/>
    <property type="match status" value="1"/>
</dbReference>
<organism evidence="2 3">
    <name type="scientific">Candidatus Entotheonella gemina</name>
    <dbReference type="NCBI Taxonomy" id="1429439"/>
    <lineage>
        <taxon>Bacteria</taxon>
        <taxon>Pseudomonadati</taxon>
        <taxon>Nitrospinota/Tectimicrobiota group</taxon>
        <taxon>Candidatus Tectimicrobiota</taxon>
        <taxon>Candidatus Entotheonellia</taxon>
        <taxon>Candidatus Entotheonellales</taxon>
        <taxon>Candidatus Entotheonellaceae</taxon>
        <taxon>Candidatus Entotheonella</taxon>
    </lineage>
</organism>
<dbReference type="InterPro" id="IPR022789">
    <property type="entry name" value="ParD"/>
</dbReference>
<dbReference type="InterPro" id="IPR010985">
    <property type="entry name" value="Ribbon_hlx_hlx"/>
</dbReference>
<dbReference type="EMBL" id="AZHX01000385">
    <property type="protein sequence ID" value="ETX07735.1"/>
    <property type="molecule type" value="Genomic_DNA"/>
</dbReference>
<reference evidence="2 3" key="1">
    <citation type="journal article" date="2014" name="Nature">
        <title>An environmental bacterial taxon with a large and distinct metabolic repertoire.</title>
        <authorList>
            <person name="Wilson M.C."/>
            <person name="Mori T."/>
            <person name="Ruckert C."/>
            <person name="Uria A.R."/>
            <person name="Helf M.J."/>
            <person name="Takada K."/>
            <person name="Gernert C."/>
            <person name="Steffens U.A."/>
            <person name="Heycke N."/>
            <person name="Schmitt S."/>
            <person name="Rinke C."/>
            <person name="Helfrich E.J."/>
            <person name="Brachmann A.O."/>
            <person name="Gurgui C."/>
            <person name="Wakimoto T."/>
            <person name="Kracht M."/>
            <person name="Crusemann M."/>
            <person name="Hentschel U."/>
            <person name="Abe I."/>
            <person name="Matsunaga S."/>
            <person name="Kalinowski J."/>
            <person name="Takeyama H."/>
            <person name="Piel J."/>
        </authorList>
    </citation>
    <scope>NUCLEOTIDE SEQUENCE [LARGE SCALE GENOMIC DNA]</scope>
    <source>
        <strain evidence="3">TSY2</strain>
    </source>
</reference>
<evidence type="ECO:0000313" key="2">
    <source>
        <dbReference type="EMBL" id="ETX07735.1"/>
    </source>
</evidence>
<dbReference type="Gene3D" id="6.10.180.10">
    <property type="entry name" value="Antitoxin ParD"/>
    <property type="match status" value="1"/>
</dbReference>
<keyword evidence="1" id="KW-1277">Toxin-antitoxin system</keyword>
<dbReference type="SUPFAM" id="SSF47598">
    <property type="entry name" value="Ribbon-helix-helix"/>
    <property type="match status" value="1"/>
</dbReference>
<dbReference type="PATRIC" id="fig|1429439.4.peg.1625"/>
<dbReference type="AlphaFoldDB" id="W4MC16"/>
<gene>
    <name evidence="2" type="ORF">ETSY2_09475</name>
</gene>
<protein>
    <recommendedName>
        <fullName evidence="4">Antitoxin</fullName>
    </recommendedName>
</protein>
<sequence length="86" mass="9663">MARLNIDITDEEHQRIKALAAMQGKSIKGYVMEKLLSPPMTDDEQQAWDELKAVITERVNAANKGAVSSKTFEEVTEETLRSLGRE</sequence>
<proteinExistence type="predicted"/>
<dbReference type="Proteomes" id="UP000019140">
    <property type="component" value="Unassembled WGS sequence"/>
</dbReference>
<accession>W4MC16</accession>
<comment type="caution">
    <text evidence="2">The sequence shown here is derived from an EMBL/GenBank/DDBJ whole genome shotgun (WGS) entry which is preliminary data.</text>
</comment>
<evidence type="ECO:0000313" key="3">
    <source>
        <dbReference type="Proteomes" id="UP000019140"/>
    </source>
</evidence>
<evidence type="ECO:0008006" key="4">
    <source>
        <dbReference type="Google" id="ProtNLM"/>
    </source>
</evidence>